<keyword evidence="3" id="KW-1003">Cell membrane</keyword>
<dbReference type="GO" id="GO:0005886">
    <property type="term" value="C:plasma membrane"/>
    <property type="evidence" value="ECO:0007669"/>
    <property type="project" value="UniProtKB-SubCell"/>
</dbReference>
<dbReference type="PANTHER" id="PTHR42865:SF7">
    <property type="entry name" value="PROTON_GLUTAMATE-ASPARTATE SYMPORTER"/>
    <property type="match status" value="1"/>
</dbReference>
<feature type="region of interest" description="Disordered" evidence="8">
    <location>
        <begin position="49"/>
        <end position="115"/>
    </location>
</feature>
<dbReference type="Proteomes" id="UP000285060">
    <property type="component" value="Unassembled WGS sequence"/>
</dbReference>
<evidence type="ECO:0000256" key="4">
    <source>
        <dbReference type="ARBA" id="ARBA00022692"/>
    </source>
</evidence>
<keyword evidence="5 7" id="KW-1133">Transmembrane helix</keyword>
<dbReference type="PRINTS" id="PR00173">
    <property type="entry name" value="EDTRNSPORT"/>
</dbReference>
<dbReference type="SUPFAM" id="SSF118215">
    <property type="entry name" value="Proton glutamate symport protein"/>
    <property type="match status" value="1"/>
</dbReference>
<feature type="compositionally biased region" description="Basic and acidic residues" evidence="8">
    <location>
        <begin position="68"/>
        <end position="87"/>
    </location>
</feature>
<evidence type="ECO:0000256" key="2">
    <source>
        <dbReference type="ARBA" id="ARBA00022448"/>
    </source>
</evidence>
<feature type="transmembrane region" description="Helical" evidence="7">
    <location>
        <begin position="420"/>
        <end position="449"/>
    </location>
</feature>
<dbReference type="Gene3D" id="1.10.3860.10">
    <property type="entry name" value="Sodium:dicarboxylate symporter"/>
    <property type="match status" value="1"/>
</dbReference>
<feature type="transmembrane region" description="Helical" evidence="7">
    <location>
        <begin position="382"/>
        <end position="408"/>
    </location>
</feature>
<keyword evidence="4 7" id="KW-0812">Transmembrane</keyword>
<evidence type="ECO:0000256" key="8">
    <source>
        <dbReference type="SAM" id="MobiDB-lite"/>
    </source>
</evidence>
<dbReference type="GO" id="GO:0015293">
    <property type="term" value="F:symporter activity"/>
    <property type="evidence" value="ECO:0007669"/>
    <property type="project" value="UniProtKB-UniRule"/>
</dbReference>
<dbReference type="VEuPathDB" id="FungiDB:H310_07000"/>
<dbReference type="PANTHER" id="PTHR42865">
    <property type="entry name" value="PROTON/GLUTAMATE-ASPARTATE SYMPORTER"/>
    <property type="match status" value="1"/>
</dbReference>
<name>A0A418B9Q3_9STRA</name>
<keyword evidence="7" id="KW-0769">Symport</keyword>
<organism evidence="9 10">
    <name type="scientific">Aphanomyces invadans</name>
    <dbReference type="NCBI Taxonomy" id="157072"/>
    <lineage>
        <taxon>Eukaryota</taxon>
        <taxon>Sar</taxon>
        <taxon>Stramenopiles</taxon>
        <taxon>Oomycota</taxon>
        <taxon>Saprolegniomycetes</taxon>
        <taxon>Saprolegniales</taxon>
        <taxon>Verrucalvaceae</taxon>
        <taxon>Aphanomyces</taxon>
    </lineage>
</organism>
<sequence>MCERAAAEGGAGHRGVLQLSSEVAVQVTVSHGCALAEVGLPPLPLARCGDLPPAESPGQPTSTNYTELSHDFTRKTAKKFDTRDESPMYHFPHHQRHHHQAPQSHQPHQIPPKQVPDKFVSIGQAAYAVGSKHMSIAAYSRANMRMSWGVMAGIAIGAVLVNWGSYMEDGTISPTMAHWIGLLGGLYLRAVFCIVVPMVFASMSLGIAEILRIGKGRRIAWRVLGYFLLTKLFAACVGLAMALAFQSKFTPLEFKTDITPGLASLRCGPGNMNFITASASGVVTCESKPNGANMSSSLFVMKDTNNVFSKNPNPNSIPSTKVGQALLVLSNDIIPDNVVRAMVSTNILSIAMFAVIFGAAVCKNYRQNSTGTHHVMDLLRQVNFVCELFAEWLLVMSPIPLCTLVAGAFAEGQATAKDSFLLPCVYFIVAYVSAIAIYSGLVLPLFLFVTTKINPYAYLSSILPAQLFAFSSSSSAATIPFTLRCVENTQQVSSSVARFTVILGAPLNKDGCALYLPMSMVFIAKIANISIAPASYPYILALSIVSSVVTLPLPNSAPITLYSIWTAVQVESFPTSISFLVWINWLVDRIATVINVTGDTVVARIVAHQVDESVVSDQDTAAPDSY</sequence>
<comment type="similarity">
    <text evidence="7">Belongs to the dicarboxylate/amino acid:cation symporter (DAACS) (TC 2.A.23) family.</text>
</comment>
<dbReference type="InterPro" id="IPR001991">
    <property type="entry name" value="Na-dicarboxylate_symporter"/>
</dbReference>
<keyword evidence="2 7" id="KW-0813">Transport</keyword>
<feature type="compositionally biased region" description="Polar residues" evidence="8">
    <location>
        <begin position="58"/>
        <end position="67"/>
    </location>
</feature>
<evidence type="ECO:0000256" key="5">
    <source>
        <dbReference type="ARBA" id="ARBA00022989"/>
    </source>
</evidence>
<keyword evidence="10" id="KW-1185">Reference proteome</keyword>
<accession>A0A418B9Q3</accession>
<evidence type="ECO:0000313" key="9">
    <source>
        <dbReference type="EMBL" id="RHY34950.1"/>
    </source>
</evidence>
<dbReference type="InterPro" id="IPR036458">
    <property type="entry name" value="Na:dicarbo_symporter_sf"/>
</dbReference>
<evidence type="ECO:0000256" key="7">
    <source>
        <dbReference type="RuleBase" id="RU361216"/>
    </source>
</evidence>
<comment type="subcellular location">
    <subcellularLocation>
        <location evidence="1">Cell membrane</location>
        <topology evidence="1">Multi-pass membrane protein</topology>
    </subcellularLocation>
    <subcellularLocation>
        <location evidence="7">Membrane</location>
        <topology evidence="7">Multi-pass membrane protein</topology>
    </subcellularLocation>
</comment>
<feature type="transmembrane region" description="Helical" evidence="7">
    <location>
        <begin position="148"/>
        <end position="166"/>
    </location>
</feature>
<proteinExistence type="inferred from homology"/>
<feature type="compositionally biased region" description="Basic residues" evidence="8">
    <location>
        <begin position="91"/>
        <end position="100"/>
    </location>
</feature>
<protein>
    <recommendedName>
        <fullName evidence="7">Amino acid transporter</fullName>
    </recommendedName>
</protein>
<comment type="caution">
    <text evidence="9">The sequence shown here is derived from an EMBL/GenBank/DDBJ whole genome shotgun (WGS) entry which is preliminary data.</text>
</comment>
<evidence type="ECO:0000256" key="1">
    <source>
        <dbReference type="ARBA" id="ARBA00004651"/>
    </source>
</evidence>
<reference evidence="9 10" key="1">
    <citation type="submission" date="2018-08" db="EMBL/GenBank/DDBJ databases">
        <title>Aphanomyces genome sequencing and annotation.</title>
        <authorList>
            <person name="Minardi D."/>
            <person name="Oidtmann B."/>
            <person name="Van Der Giezen M."/>
            <person name="Studholme D.J."/>
        </authorList>
    </citation>
    <scope>NUCLEOTIDE SEQUENCE [LARGE SCALE GENOMIC DNA]</scope>
    <source>
        <strain evidence="9 10">NJM0002</strain>
    </source>
</reference>
<evidence type="ECO:0000256" key="3">
    <source>
        <dbReference type="ARBA" id="ARBA00022475"/>
    </source>
</evidence>
<dbReference type="Pfam" id="PF00375">
    <property type="entry name" value="SDF"/>
    <property type="match status" value="1"/>
</dbReference>
<gene>
    <name evidence="9" type="ORF">DYB32_000550</name>
</gene>
<feature type="transmembrane region" description="Helical" evidence="7">
    <location>
        <begin position="186"/>
        <end position="211"/>
    </location>
</feature>
<keyword evidence="6 7" id="KW-0472">Membrane</keyword>
<dbReference type="AlphaFoldDB" id="A0A418B9Q3"/>
<feature type="transmembrane region" description="Helical" evidence="7">
    <location>
        <begin position="338"/>
        <end position="361"/>
    </location>
</feature>
<evidence type="ECO:0000256" key="6">
    <source>
        <dbReference type="ARBA" id="ARBA00023136"/>
    </source>
</evidence>
<evidence type="ECO:0000313" key="10">
    <source>
        <dbReference type="Proteomes" id="UP000285060"/>
    </source>
</evidence>
<feature type="transmembrane region" description="Helical" evidence="7">
    <location>
        <begin position="223"/>
        <end position="245"/>
    </location>
</feature>
<dbReference type="EMBL" id="QUSY01000013">
    <property type="protein sequence ID" value="RHY34950.1"/>
    <property type="molecule type" value="Genomic_DNA"/>
</dbReference>